<dbReference type="VEuPathDB" id="FungiDB:BDBG_03812"/>
<dbReference type="AlphaFoldDB" id="A0A179UKN1"/>
<organism evidence="2 3">
    <name type="scientific">Blastomyces gilchristii (strain SLH14081)</name>
    <name type="common">Blastomyces dermatitidis</name>
    <dbReference type="NCBI Taxonomy" id="559298"/>
    <lineage>
        <taxon>Eukaryota</taxon>
        <taxon>Fungi</taxon>
        <taxon>Dikarya</taxon>
        <taxon>Ascomycota</taxon>
        <taxon>Pezizomycotina</taxon>
        <taxon>Eurotiomycetes</taxon>
        <taxon>Eurotiomycetidae</taxon>
        <taxon>Onygenales</taxon>
        <taxon>Ajellomycetaceae</taxon>
        <taxon>Blastomyces</taxon>
    </lineage>
</organism>
<dbReference type="GeneID" id="8505430"/>
<feature type="compositionally biased region" description="Low complexity" evidence="1">
    <location>
        <begin position="24"/>
        <end position="36"/>
    </location>
</feature>
<gene>
    <name evidence="2" type="ORF">BDBG_03812</name>
</gene>
<accession>A0A179UKN1</accession>
<evidence type="ECO:0000313" key="3">
    <source>
        <dbReference type="Proteomes" id="UP000002038"/>
    </source>
</evidence>
<evidence type="ECO:0000313" key="2">
    <source>
        <dbReference type="EMBL" id="OAT07779.1"/>
    </source>
</evidence>
<dbReference type="EMBL" id="GG657453">
    <property type="protein sequence ID" value="OAT07779.1"/>
    <property type="molecule type" value="Genomic_DNA"/>
</dbReference>
<feature type="region of interest" description="Disordered" evidence="1">
    <location>
        <begin position="1"/>
        <end position="55"/>
    </location>
</feature>
<protein>
    <submittedName>
        <fullName evidence="2">Uncharacterized protein</fullName>
    </submittedName>
</protein>
<evidence type="ECO:0000256" key="1">
    <source>
        <dbReference type="SAM" id="MobiDB-lite"/>
    </source>
</evidence>
<name>A0A179UKN1_BLAGS</name>
<reference evidence="3" key="1">
    <citation type="journal article" date="2015" name="PLoS Genet.">
        <title>The dynamic genome and transcriptome of the human fungal pathogen Blastomyces and close relative Emmonsia.</title>
        <authorList>
            <person name="Munoz J.F."/>
            <person name="Gauthier G.M."/>
            <person name="Desjardins C.A."/>
            <person name="Gallo J.E."/>
            <person name="Holder J."/>
            <person name="Sullivan T.D."/>
            <person name="Marty A.J."/>
            <person name="Carmen J.C."/>
            <person name="Chen Z."/>
            <person name="Ding L."/>
            <person name="Gujja S."/>
            <person name="Magrini V."/>
            <person name="Misas E."/>
            <person name="Mitreva M."/>
            <person name="Priest M."/>
            <person name="Saif S."/>
            <person name="Whiston E.A."/>
            <person name="Young S."/>
            <person name="Zeng Q."/>
            <person name="Goldman W.E."/>
            <person name="Mardis E.R."/>
            <person name="Taylor J.W."/>
            <person name="McEwen J.G."/>
            <person name="Clay O.K."/>
            <person name="Klein B.S."/>
            <person name="Cuomo C.A."/>
        </authorList>
    </citation>
    <scope>NUCLEOTIDE SEQUENCE [LARGE SCALE GENOMIC DNA]</scope>
    <source>
        <strain evidence="3">SLH14081</strain>
    </source>
</reference>
<dbReference type="OrthoDB" id="4184874at2759"/>
<sequence length="318" mass="35242">MGSRIERGGQNSAEGNEDKDDKASNSSPLPLLANSAHRNGDYSFSGRNMIQSPDAPCISMQGRRILSTTEPEIRRSSQGPATSFAPDFSRRDLVLFNPRSVIDAERHLPPLADVLNQIDTDVKNCGYPSFEYQANGIIQHLNDMLRRLPHSVGTMGATSVREKMPLPGPLFCRGKNCAKVRFLPPLDAVLEAMANDIERRGFPPIVHEVDSTLEYLVNMAKAVPAFSHNPSVRNYPRRASSYRHTHVLNNDHAGIYNMRQDNNSGAGRLSFKPAAREPGSIRSLCGCCESRRYPESLVGEGMRDTVSRYPGFEKRLSS</sequence>
<proteinExistence type="predicted"/>
<dbReference type="KEGG" id="bgh:BDBG_03812"/>
<dbReference type="Proteomes" id="UP000002038">
    <property type="component" value="Unassembled WGS sequence"/>
</dbReference>
<dbReference type="RefSeq" id="XP_002625753.1">
    <property type="nucleotide sequence ID" value="XM_002625707.2"/>
</dbReference>
<keyword evidence="3" id="KW-1185">Reference proteome</keyword>